<evidence type="ECO:0000256" key="12">
    <source>
        <dbReference type="RuleBase" id="RU003357"/>
    </source>
</evidence>
<evidence type="ECO:0000259" key="15">
    <source>
        <dbReference type="Pfam" id="PF07715"/>
    </source>
</evidence>
<evidence type="ECO:0000256" key="9">
    <source>
        <dbReference type="ARBA" id="ARBA00023136"/>
    </source>
</evidence>
<keyword evidence="9 11" id="KW-0472">Membrane</keyword>
<evidence type="ECO:0000256" key="5">
    <source>
        <dbReference type="ARBA" id="ARBA00022692"/>
    </source>
</evidence>
<dbReference type="Pfam" id="PF00593">
    <property type="entry name" value="TonB_dep_Rec_b-barrel"/>
    <property type="match status" value="1"/>
</dbReference>
<proteinExistence type="inferred from homology"/>
<organism evidence="16 17">
    <name type="scientific">Oceanospirillum linum</name>
    <dbReference type="NCBI Taxonomy" id="966"/>
    <lineage>
        <taxon>Bacteria</taxon>
        <taxon>Pseudomonadati</taxon>
        <taxon>Pseudomonadota</taxon>
        <taxon>Gammaproteobacteria</taxon>
        <taxon>Oceanospirillales</taxon>
        <taxon>Oceanospirillaceae</taxon>
        <taxon>Oceanospirillum</taxon>
    </lineage>
</organism>
<dbReference type="STRING" id="966.BTA35_0215925"/>
<keyword evidence="2 11" id="KW-0813">Transport</keyword>
<keyword evidence="7" id="KW-0406">Ion transport</keyword>
<evidence type="ECO:0000256" key="13">
    <source>
        <dbReference type="SAM" id="SignalP"/>
    </source>
</evidence>
<dbReference type="InterPro" id="IPR012910">
    <property type="entry name" value="Plug_dom"/>
</dbReference>
<comment type="subcellular location">
    <subcellularLocation>
        <location evidence="1 11">Cell outer membrane</location>
        <topology evidence="1 11">Multi-pass membrane protein</topology>
    </subcellularLocation>
</comment>
<keyword evidence="6" id="KW-0408">Iron</keyword>
<evidence type="ECO:0000313" key="17">
    <source>
        <dbReference type="Proteomes" id="UP000190064"/>
    </source>
</evidence>
<evidence type="ECO:0008006" key="18">
    <source>
        <dbReference type="Google" id="ProtNLM"/>
    </source>
</evidence>
<evidence type="ECO:0000256" key="10">
    <source>
        <dbReference type="ARBA" id="ARBA00023237"/>
    </source>
</evidence>
<feature type="domain" description="TonB-dependent receptor-like beta-barrel" evidence="14">
    <location>
        <begin position="344"/>
        <end position="686"/>
    </location>
</feature>
<feature type="chain" id="PRO_5010583714" description="TonB-dependent receptor" evidence="13">
    <location>
        <begin position="29"/>
        <end position="727"/>
    </location>
</feature>
<evidence type="ECO:0000256" key="1">
    <source>
        <dbReference type="ARBA" id="ARBA00004571"/>
    </source>
</evidence>
<dbReference type="Proteomes" id="UP000190064">
    <property type="component" value="Unassembled WGS sequence"/>
</dbReference>
<dbReference type="PROSITE" id="PS52016">
    <property type="entry name" value="TONB_DEPENDENT_REC_3"/>
    <property type="match status" value="1"/>
</dbReference>
<dbReference type="SUPFAM" id="SSF56935">
    <property type="entry name" value="Porins"/>
    <property type="match status" value="1"/>
</dbReference>
<comment type="similarity">
    <text evidence="11 12">Belongs to the TonB-dependent receptor family.</text>
</comment>
<evidence type="ECO:0000256" key="2">
    <source>
        <dbReference type="ARBA" id="ARBA00022448"/>
    </source>
</evidence>
<keyword evidence="5 11" id="KW-0812">Transmembrane</keyword>
<gene>
    <name evidence="16" type="ORF">BTA35_0215925</name>
</gene>
<keyword evidence="3 11" id="KW-1134">Transmembrane beta strand</keyword>
<evidence type="ECO:0000256" key="7">
    <source>
        <dbReference type="ARBA" id="ARBA00023065"/>
    </source>
</evidence>
<dbReference type="PANTHER" id="PTHR32552:SF81">
    <property type="entry name" value="TONB-DEPENDENT OUTER MEMBRANE RECEPTOR"/>
    <property type="match status" value="1"/>
</dbReference>
<accession>A0A1T1H819</accession>
<dbReference type="CDD" id="cd01347">
    <property type="entry name" value="ligand_gated_channel"/>
    <property type="match status" value="1"/>
</dbReference>
<dbReference type="InterPro" id="IPR000531">
    <property type="entry name" value="Beta-barrel_TonB"/>
</dbReference>
<reference evidence="16" key="1">
    <citation type="submission" date="2017-02" db="EMBL/GenBank/DDBJ databases">
        <title>Draft Genome Sequence of the Salt Water Bacterium Oceanospirillum linum ATCC 11336.</title>
        <authorList>
            <person name="Trachtenberg A.M."/>
            <person name="Carney J.G."/>
            <person name="Linnane J.D."/>
            <person name="Rheaume B.A."/>
            <person name="Pitts N.L."/>
            <person name="Mykles D.L."/>
            <person name="Maclea K.S."/>
        </authorList>
    </citation>
    <scope>NUCLEOTIDE SEQUENCE [LARGE SCALE GENOMIC DNA]</scope>
    <source>
        <strain evidence="16">ATCC 11336</strain>
    </source>
</reference>
<dbReference type="Gene3D" id="2.40.170.20">
    <property type="entry name" value="TonB-dependent receptor, beta-barrel domain"/>
    <property type="match status" value="1"/>
</dbReference>
<evidence type="ECO:0000256" key="4">
    <source>
        <dbReference type="ARBA" id="ARBA00022496"/>
    </source>
</evidence>
<keyword evidence="17" id="KW-1185">Reference proteome</keyword>
<evidence type="ECO:0000256" key="3">
    <source>
        <dbReference type="ARBA" id="ARBA00022452"/>
    </source>
</evidence>
<dbReference type="InterPro" id="IPR036942">
    <property type="entry name" value="Beta-barrel_TonB_sf"/>
</dbReference>
<feature type="signal peptide" evidence="13">
    <location>
        <begin position="1"/>
        <end position="28"/>
    </location>
</feature>
<evidence type="ECO:0000256" key="8">
    <source>
        <dbReference type="ARBA" id="ARBA00023077"/>
    </source>
</evidence>
<dbReference type="EMBL" id="MTSD02000010">
    <property type="protein sequence ID" value="OOV85993.1"/>
    <property type="molecule type" value="Genomic_DNA"/>
</dbReference>
<dbReference type="InterPro" id="IPR039426">
    <property type="entry name" value="TonB-dep_rcpt-like"/>
</dbReference>
<dbReference type="Pfam" id="PF07715">
    <property type="entry name" value="Plug"/>
    <property type="match status" value="1"/>
</dbReference>
<dbReference type="RefSeq" id="WP_078320801.1">
    <property type="nucleotide sequence ID" value="NZ_FXTS01000011.1"/>
</dbReference>
<keyword evidence="4" id="KW-0410">Iron transport</keyword>
<keyword evidence="13" id="KW-0732">Signal</keyword>
<keyword evidence="8 12" id="KW-0798">TonB box</keyword>
<keyword evidence="10 11" id="KW-0998">Cell outer membrane</keyword>
<evidence type="ECO:0000256" key="6">
    <source>
        <dbReference type="ARBA" id="ARBA00023004"/>
    </source>
</evidence>
<feature type="domain" description="TonB-dependent receptor plug" evidence="15">
    <location>
        <begin position="57"/>
        <end position="163"/>
    </location>
</feature>
<dbReference type="GO" id="GO:0006826">
    <property type="term" value="P:iron ion transport"/>
    <property type="evidence" value="ECO:0007669"/>
    <property type="project" value="UniProtKB-KW"/>
</dbReference>
<evidence type="ECO:0000256" key="11">
    <source>
        <dbReference type="PROSITE-ProRule" id="PRU01360"/>
    </source>
</evidence>
<protein>
    <recommendedName>
        <fullName evidence="18">TonB-dependent receptor</fullName>
    </recommendedName>
</protein>
<comment type="caution">
    <text evidence="16">The sequence shown here is derived from an EMBL/GenBank/DDBJ whole genome shotgun (WGS) entry which is preliminary data.</text>
</comment>
<name>A0A1T1H819_OCELI</name>
<dbReference type="AlphaFoldDB" id="A0A1T1H819"/>
<evidence type="ECO:0000313" key="16">
    <source>
        <dbReference type="EMBL" id="OOV85993.1"/>
    </source>
</evidence>
<sequence>MSHAVPFLRRPLSVALFLAALSPGGALHAEVSPDEEGESAQLGAVTVTARHVEEDAKRLPLTINVIGKEEIVRQRMNSLEDALRLTPGVDLQSYGDTSNTAIRIRGVGALNKTSRDDSSVVLYVDGMPQPVANSTLATLDLERVEVLKGPQGTLFGRNSEAGVVQVITRQPGFEPEANVRLEYGQNNQTLVEGAGTLPLHDNLTSRFALRYQGSEHPVENLHDNQPLSEPETLVARGTFKWLPTDFTEATLSLSHQRMRDHAAAMVLRPYGSTPTMGIEPGLIDDDKDVSQAVLNVQTELDGMQFTSITGLVDSEDQAVTAMYEELLYEKLIGMAPPSADRTIDTSEQSFNQELRLSSLPGDKVFWVTGLHYFQSDRNMASSELNDTFYPSNPYNAEIDRDFEASSFALFGETTFPLTQQLSLTTGLRHTWDEKEYEDYWKADATHPDAGLVRTDKQKLTDDYTTGRIALGYQLNADNNLYASYSRGYKSGGWGDHGSNIASGGKDEAYKAASVDAWELGWKGEALNGDLLVNTAVFLTETSKDHLYTWDPTTFAVGVENLDTRSQGAELDIQWQMFESLRLNAALTYTDAEITGVAAGSASGVEKGHRVPEAARWNTSLAVNHQHPVKLSGFSGAYLNSNLSWRYVGDRFSGPENYLELPSYQLVNARIALTMKQTEVYLWGSNLLDEEYDLYGFYYPSMMSGGPDATLGAPGEGRLLGMGISHAF</sequence>
<dbReference type="GO" id="GO:0009279">
    <property type="term" value="C:cell outer membrane"/>
    <property type="evidence" value="ECO:0007669"/>
    <property type="project" value="UniProtKB-SubCell"/>
</dbReference>
<evidence type="ECO:0000259" key="14">
    <source>
        <dbReference type="Pfam" id="PF00593"/>
    </source>
</evidence>
<dbReference type="PANTHER" id="PTHR32552">
    <property type="entry name" value="FERRICHROME IRON RECEPTOR-RELATED"/>
    <property type="match status" value="1"/>
</dbReference>